<dbReference type="GO" id="GO:0005886">
    <property type="term" value="C:plasma membrane"/>
    <property type="evidence" value="ECO:0007669"/>
    <property type="project" value="UniProtKB-SubCell"/>
</dbReference>
<dbReference type="Pfam" id="PF01252">
    <property type="entry name" value="Peptidase_A8"/>
    <property type="match status" value="1"/>
</dbReference>
<comment type="caution">
    <text evidence="9">Lacks conserved residue(s) required for the propagation of feature annotation.</text>
</comment>
<comment type="function">
    <text evidence="9 10">This protein specifically catalyzes the removal of signal peptides from prolipoproteins.</text>
</comment>
<dbReference type="Proteomes" id="UP000005435">
    <property type="component" value="Chromosome"/>
</dbReference>
<dbReference type="OrthoDB" id="9810259at2"/>
<accession>G8LWQ9</accession>
<dbReference type="NCBIfam" id="TIGR00077">
    <property type="entry name" value="lspA"/>
    <property type="match status" value="1"/>
</dbReference>
<feature type="active site" evidence="9">
    <location>
        <position position="110"/>
    </location>
</feature>
<dbReference type="HAMAP" id="MF_00161">
    <property type="entry name" value="LspA"/>
    <property type="match status" value="1"/>
</dbReference>
<name>G8LWQ9_ACECE</name>
<dbReference type="AlphaFoldDB" id="G8LWQ9"/>
<dbReference type="STRING" id="720554.Clocl_2133"/>
<comment type="subcellular location">
    <subcellularLocation>
        <location evidence="9">Cell membrane</location>
        <topology evidence="9">Multi-pass membrane protein</topology>
    </subcellularLocation>
</comment>
<dbReference type="PROSITE" id="PS00855">
    <property type="entry name" value="SPASE_II"/>
    <property type="match status" value="1"/>
</dbReference>
<reference evidence="12 13" key="2">
    <citation type="journal article" date="2012" name="Stand. Genomic Sci.">
        <title>Complete Genome Sequence of Clostridium clariflavum DSM 19732.</title>
        <authorList>
            <person name="Izquierdo J.A."/>
            <person name="Goodwin L."/>
            <person name="Davenport K.W."/>
            <person name="Teshima H."/>
            <person name="Bruce D."/>
            <person name="Detter C."/>
            <person name="Tapia R."/>
            <person name="Han S."/>
            <person name="Land M."/>
            <person name="Hauser L."/>
            <person name="Jeffries C.D."/>
            <person name="Han J."/>
            <person name="Pitluck S."/>
            <person name="Nolan M."/>
            <person name="Chen A."/>
            <person name="Huntemann M."/>
            <person name="Mavromatis K."/>
            <person name="Mikhailova N."/>
            <person name="Liolios K."/>
            <person name="Woyke T."/>
            <person name="Lynd L.R."/>
        </authorList>
    </citation>
    <scope>NUCLEOTIDE SEQUENCE [LARGE SCALE GENOMIC DNA]</scope>
    <source>
        <strain evidence="13">DSM 19732 / NBRC 101661 / EBR45</strain>
    </source>
</reference>
<dbReference type="EMBL" id="CP003065">
    <property type="protein sequence ID" value="AEV68727.1"/>
    <property type="molecule type" value="Genomic_DNA"/>
</dbReference>
<dbReference type="InterPro" id="IPR001872">
    <property type="entry name" value="Peptidase_A8"/>
</dbReference>
<evidence type="ECO:0000256" key="5">
    <source>
        <dbReference type="ARBA" id="ARBA00022750"/>
    </source>
</evidence>
<evidence type="ECO:0000313" key="12">
    <source>
        <dbReference type="EMBL" id="AEV68727.1"/>
    </source>
</evidence>
<dbReference type="GO" id="GO:0004190">
    <property type="term" value="F:aspartic-type endopeptidase activity"/>
    <property type="evidence" value="ECO:0007669"/>
    <property type="project" value="UniProtKB-UniRule"/>
</dbReference>
<dbReference type="RefSeq" id="WP_014255306.1">
    <property type="nucleotide sequence ID" value="NC_016627.1"/>
</dbReference>
<dbReference type="PANTHER" id="PTHR33695">
    <property type="entry name" value="LIPOPROTEIN SIGNAL PEPTIDASE"/>
    <property type="match status" value="1"/>
</dbReference>
<sequence>MIWVVIILAIIGLDQFTKYLVMNNIAFGEKIPVIDGFFYLAHWKNTGAAWGILEGWRFFLIPVTIIVSIILAHYLVKSDNKIFKLSLSMILGGAIGNLIDRAFRNGGVVDFLDFHFWSYNFPTFNVADCFIVIGTLCLSYYILFVMKDEKNIENNEL</sequence>
<comment type="similarity">
    <text evidence="1 9 11">Belongs to the peptidase A8 family.</text>
</comment>
<feature type="transmembrane region" description="Helical" evidence="9">
    <location>
        <begin position="56"/>
        <end position="75"/>
    </location>
</feature>
<feature type="active site" evidence="9">
    <location>
        <position position="128"/>
    </location>
</feature>
<organism evidence="12 13">
    <name type="scientific">Acetivibrio clariflavus (strain DSM 19732 / NBRC 101661 / EBR45)</name>
    <name type="common">Clostridium clariflavum</name>
    <dbReference type="NCBI Taxonomy" id="720554"/>
    <lineage>
        <taxon>Bacteria</taxon>
        <taxon>Bacillati</taxon>
        <taxon>Bacillota</taxon>
        <taxon>Clostridia</taxon>
        <taxon>Eubacteriales</taxon>
        <taxon>Oscillospiraceae</taxon>
        <taxon>Acetivibrio</taxon>
    </lineage>
</organism>
<dbReference type="eggNOG" id="COG0597">
    <property type="taxonomic scope" value="Bacteria"/>
</dbReference>
<evidence type="ECO:0000256" key="7">
    <source>
        <dbReference type="ARBA" id="ARBA00022989"/>
    </source>
</evidence>
<protein>
    <recommendedName>
        <fullName evidence="9">Lipoprotein signal peptidase</fullName>
        <ecNumber evidence="9">3.4.23.36</ecNumber>
    </recommendedName>
    <alternativeName>
        <fullName evidence="9">Prolipoprotein signal peptidase</fullName>
    </alternativeName>
    <alternativeName>
        <fullName evidence="9">Signal peptidase II</fullName>
        <shortName evidence="9">SPase II</shortName>
    </alternativeName>
</protein>
<proteinExistence type="inferred from homology"/>
<keyword evidence="12" id="KW-0449">Lipoprotein</keyword>
<keyword evidence="3 9" id="KW-0645">Protease</keyword>
<evidence type="ECO:0000256" key="9">
    <source>
        <dbReference type="HAMAP-Rule" id="MF_00161"/>
    </source>
</evidence>
<keyword evidence="4 9" id="KW-0812">Transmembrane</keyword>
<evidence type="ECO:0000256" key="4">
    <source>
        <dbReference type="ARBA" id="ARBA00022692"/>
    </source>
</evidence>
<keyword evidence="6 9" id="KW-0378">Hydrolase</keyword>
<reference evidence="13" key="1">
    <citation type="submission" date="2011-12" db="EMBL/GenBank/DDBJ databases">
        <title>Complete sequence of Clostridium clariflavum DSM 19732.</title>
        <authorList>
            <consortium name="US DOE Joint Genome Institute"/>
            <person name="Lucas S."/>
            <person name="Han J."/>
            <person name="Lapidus A."/>
            <person name="Cheng J.-F."/>
            <person name="Goodwin L."/>
            <person name="Pitluck S."/>
            <person name="Peters L."/>
            <person name="Teshima H."/>
            <person name="Detter J.C."/>
            <person name="Han C."/>
            <person name="Tapia R."/>
            <person name="Land M."/>
            <person name="Hauser L."/>
            <person name="Kyrpides N."/>
            <person name="Ivanova N."/>
            <person name="Pagani I."/>
            <person name="Kitzmiller T."/>
            <person name="Lynd L."/>
            <person name="Izquierdo J."/>
            <person name="Woyke T."/>
        </authorList>
    </citation>
    <scope>NUCLEOTIDE SEQUENCE [LARGE SCALE GENOMIC DNA]</scope>
    <source>
        <strain evidence="13">DSM 19732 / NBRC 101661 / EBR45</strain>
    </source>
</reference>
<dbReference type="EC" id="3.4.23.36" evidence="9"/>
<keyword evidence="7 9" id="KW-1133">Transmembrane helix</keyword>
<evidence type="ECO:0000256" key="11">
    <source>
        <dbReference type="RuleBase" id="RU004181"/>
    </source>
</evidence>
<keyword evidence="13" id="KW-1185">Reference proteome</keyword>
<evidence type="ECO:0000256" key="10">
    <source>
        <dbReference type="RuleBase" id="RU000594"/>
    </source>
</evidence>
<evidence type="ECO:0000256" key="3">
    <source>
        <dbReference type="ARBA" id="ARBA00022670"/>
    </source>
</evidence>
<dbReference type="PANTHER" id="PTHR33695:SF1">
    <property type="entry name" value="LIPOPROTEIN SIGNAL PEPTIDASE"/>
    <property type="match status" value="1"/>
</dbReference>
<comment type="catalytic activity">
    <reaction evidence="9 10">
        <text>Release of signal peptides from bacterial membrane prolipoproteins. Hydrolyzes -Xaa-Yaa-Zaa-|-(S,diacylglyceryl)Cys-, in which Xaa is hydrophobic (preferably Leu), and Yaa (Ala or Ser) and Zaa (Gly or Ala) have small, neutral side chains.</text>
        <dbReference type="EC" id="3.4.23.36"/>
    </reaction>
</comment>
<evidence type="ECO:0000256" key="2">
    <source>
        <dbReference type="ARBA" id="ARBA00022475"/>
    </source>
</evidence>
<feature type="transmembrane region" description="Helical" evidence="9">
    <location>
        <begin position="119"/>
        <end position="143"/>
    </location>
</feature>
<gene>
    <name evidence="9" type="primary">lspA</name>
    <name evidence="12" type="ordered locus">Clocl_2133</name>
</gene>
<feature type="transmembrane region" description="Helical" evidence="9">
    <location>
        <begin position="82"/>
        <end position="99"/>
    </location>
</feature>
<dbReference type="HOGENOM" id="CLU_083252_3_0_9"/>
<dbReference type="GO" id="GO:0006508">
    <property type="term" value="P:proteolysis"/>
    <property type="evidence" value="ECO:0007669"/>
    <property type="project" value="UniProtKB-KW"/>
</dbReference>
<evidence type="ECO:0000256" key="1">
    <source>
        <dbReference type="ARBA" id="ARBA00006139"/>
    </source>
</evidence>
<dbReference type="PRINTS" id="PR00781">
    <property type="entry name" value="LIPOSIGPTASE"/>
</dbReference>
<comment type="pathway">
    <text evidence="9">Protein modification; lipoprotein biosynthesis (signal peptide cleavage).</text>
</comment>
<dbReference type="UniPathway" id="UPA00665"/>
<evidence type="ECO:0000256" key="8">
    <source>
        <dbReference type="ARBA" id="ARBA00023136"/>
    </source>
</evidence>
<dbReference type="KEGG" id="ccl:Clocl_2133"/>
<keyword evidence="5 9" id="KW-0064">Aspartyl protease</keyword>
<keyword evidence="2 9" id="KW-1003">Cell membrane</keyword>
<keyword evidence="8 9" id="KW-0472">Membrane</keyword>
<evidence type="ECO:0000256" key="6">
    <source>
        <dbReference type="ARBA" id="ARBA00022801"/>
    </source>
</evidence>
<evidence type="ECO:0000313" key="13">
    <source>
        <dbReference type="Proteomes" id="UP000005435"/>
    </source>
</evidence>